<comment type="subcellular location">
    <subcellularLocation>
        <location evidence="10">Cell membrane</location>
        <topology evidence="10">Peripheral membrane protein</topology>
        <orientation evidence="10">Cytoplasmic side</orientation>
    </subcellularLocation>
</comment>
<keyword evidence="3 10" id="KW-0328">Glycosyltransferase</keyword>
<feature type="domain" description="Glycosyl transferase family 28 C-terminal" evidence="12">
    <location>
        <begin position="189"/>
        <end position="344"/>
    </location>
</feature>
<dbReference type="GO" id="GO:0009252">
    <property type="term" value="P:peptidoglycan biosynthetic process"/>
    <property type="evidence" value="ECO:0007669"/>
    <property type="project" value="UniProtKB-UniRule"/>
</dbReference>
<keyword evidence="4 10" id="KW-0808">Transferase</keyword>
<keyword evidence="6 10" id="KW-0573">Peptidoglycan synthesis</keyword>
<feature type="binding site" evidence="10">
    <location>
        <position position="125"/>
    </location>
    <ligand>
        <name>UDP-N-acetyl-alpha-D-glucosamine</name>
        <dbReference type="ChEBI" id="CHEBI:57705"/>
    </ligand>
</feature>
<dbReference type="CDD" id="cd03785">
    <property type="entry name" value="GT28_MurG"/>
    <property type="match status" value="1"/>
</dbReference>
<evidence type="ECO:0000313" key="14">
    <source>
        <dbReference type="Proteomes" id="UP000193244"/>
    </source>
</evidence>
<dbReference type="Pfam" id="PF03033">
    <property type="entry name" value="Glyco_transf_28"/>
    <property type="match status" value="1"/>
</dbReference>
<dbReference type="PANTHER" id="PTHR21015:SF22">
    <property type="entry name" value="GLYCOSYLTRANSFERASE"/>
    <property type="match status" value="1"/>
</dbReference>
<feature type="binding site" evidence="10">
    <location>
        <position position="288"/>
    </location>
    <ligand>
        <name>UDP-N-acetyl-alpha-D-glucosamine</name>
        <dbReference type="ChEBI" id="CHEBI:57705"/>
    </ligand>
</feature>
<dbReference type="PANTHER" id="PTHR21015">
    <property type="entry name" value="UDP-N-ACETYLGLUCOSAMINE--N-ACETYLMURAMYL-(PENTAPEPTIDE) PYROPHOSPHORYL-UNDECAPRENOL N-ACETYLGLUCOSAMINE TRANSFERASE 1"/>
    <property type="match status" value="1"/>
</dbReference>
<evidence type="ECO:0000256" key="9">
    <source>
        <dbReference type="ARBA" id="ARBA00023316"/>
    </source>
</evidence>
<protein>
    <recommendedName>
        <fullName evidence="10">UDP-N-acetylglucosamine--N-acetylmuramyl-(pentapeptide) pyrophosphoryl-undecaprenol N-acetylglucosamine transferase</fullName>
        <ecNumber evidence="10">2.4.1.227</ecNumber>
    </recommendedName>
    <alternativeName>
        <fullName evidence="10">Undecaprenyl-PP-MurNAc-pentapeptide-UDPGlcNAc GlcNAc transferase</fullName>
    </alternativeName>
</protein>
<evidence type="ECO:0000256" key="8">
    <source>
        <dbReference type="ARBA" id="ARBA00023306"/>
    </source>
</evidence>
<dbReference type="RefSeq" id="WP_085488228.1">
    <property type="nucleotide sequence ID" value="NZ_FXAY01000008.1"/>
</dbReference>
<evidence type="ECO:0000256" key="10">
    <source>
        <dbReference type="HAMAP-Rule" id="MF_00033"/>
    </source>
</evidence>
<keyword evidence="2 10" id="KW-0132">Cell division</keyword>
<comment type="similarity">
    <text evidence="10">Belongs to the glycosyltransferase 28 family. MurG subfamily.</text>
</comment>
<evidence type="ECO:0000259" key="11">
    <source>
        <dbReference type="Pfam" id="PF03033"/>
    </source>
</evidence>
<dbReference type="UniPathway" id="UPA00219"/>
<dbReference type="AlphaFoldDB" id="A0A1X7L6C1"/>
<dbReference type="GO" id="GO:0051301">
    <property type="term" value="P:cell division"/>
    <property type="evidence" value="ECO:0007669"/>
    <property type="project" value="UniProtKB-KW"/>
</dbReference>
<comment type="function">
    <text evidence="10">Cell wall formation. Catalyzes the transfer of a GlcNAc subunit on undecaprenyl-pyrophosphoryl-MurNAc-pentapeptide (lipid intermediate I) to form undecaprenyl-pyrophosphoryl-MurNAc-(pentapeptide)GlcNAc (lipid intermediate II).</text>
</comment>
<sequence>MTTYLLAGGGTAGHVNPLLATADELRRREPDASIIVVGTAEGLEARLVPLRGYELVVIPRLPFPRRPGKAAVTFFPRLLGVISQLRSLIADRSVDVVVGFGGYAAAPAYLAARRAHVPIVIHEANARPGLANRLGARFTPYVGVVFAGTPLPHAELTGLPLRSEIATLDTSAMAQSARENFGLENSAPVLLVTGGSLGAQRLNHTIRDAFGSVLDAGWQILHIWGDKADLVDPGVDGYVVVRYSDRMDLAFAAADLVVARAGAATVSELAVLGLPSVLVPYPVGNGEQKVNAHDLVQAGAAVLVDDARFTPSFVADELRLLLADSSRIDAMARAAGQVGIADGDARLAELIQRAVARA</sequence>
<organism evidence="13 14">
    <name type="scientific">Agreia pratensis</name>
    <dbReference type="NCBI Taxonomy" id="150121"/>
    <lineage>
        <taxon>Bacteria</taxon>
        <taxon>Bacillati</taxon>
        <taxon>Actinomycetota</taxon>
        <taxon>Actinomycetes</taxon>
        <taxon>Micrococcales</taxon>
        <taxon>Microbacteriaceae</taxon>
        <taxon>Agreia</taxon>
    </lineage>
</organism>
<proteinExistence type="inferred from homology"/>
<dbReference type="EC" id="2.4.1.227" evidence="10"/>
<name>A0A1X7L6C1_9MICO</name>
<evidence type="ECO:0000256" key="6">
    <source>
        <dbReference type="ARBA" id="ARBA00022984"/>
    </source>
</evidence>
<dbReference type="GO" id="GO:0071555">
    <property type="term" value="P:cell wall organization"/>
    <property type="evidence" value="ECO:0007669"/>
    <property type="project" value="UniProtKB-KW"/>
</dbReference>
<gene>
    <name evidence="10" type="primary">murG</name>
    <name evidence="13" type="ORF">SAMN06296010_3388</name>
</gene>
<dbReference type="GO" id="GO:0005975">
    <property type="term" value="P:carbohydrate metabolic process"/>
    <property type="evidence" value="ECO:0007669"/>
    <property type="project" value="InterPro"/>
</dbReference>
<feature type="binding site" evidence="10">
    <location>
        <position position="162"/>
    </location>
    <ligand>
        <name>UDP-N-acetyl-alpha-D-glucosamine</name>
        <dbReference type="ChEBI" id="CHEBI:57705"/>
    </ligand>
</feature>
<keyword evidence="5 10" id="KW-0133">Cell shape</keyword>
<evidence type="ECO:0000256" key="1">
    <source>
        <dbReference type="ARBA" id="ARBA00022475"/>
    </source>
</evidence>
<keyword evidence="8 10" id="KW-0131">Cell cycle</keyword>
<dbReference type="GO" id="GO:0008360">
    <property type="term" value="P:regulation of cell shape"/>
    <property type="evidence" value="ECO:0007669"/>
    <property type="project" value="UniProtKB-KW"/>
</dbReference>
<dbReference type="InterPro" id="IPR004276">
    <property type="entry name" value="GlycoTrans_28_N"/>
</dbReference>
<dbReference type="Gene3D" id="3.40.50.2000">
    <property type="entry name" value="Glycogen Phosphorylase B"/>
    <property type="match status" value="2"/>
</dbReference>
<keyword evidence="7 10" id="KW-0472">Membrane</keyword>
<dbReference type="EMBL" id="FXAY01000008">
    <property type="protein sequence ID" value="SMG49396.1"/>
    <property type="molecule type" value="Genomic_DNA"/>
</dbReference>
<dbReference type="GO" id="GO:0051991">
    <property type="term" value="F:UDP-N-acetyl-D-glucosamine:N-acetylmuramoyl-L-alanyl-D-glutamyl-meso-2,6-diaminopimelyl-D-alanyl-D-alanine-diphosphoundecaprenol 4-beta-N-acetylglucosaminlytransferase activity"/>
    <property type="evidence" value="ECO:0007669"/>
    <property type="project" value="RHEA"/>
</dbReference>
<dbReference type="Proteomes" id="UP000193244">
    <property type="component" value="Unassembled WGS sequence"/>
</dbReference>
<feature type="binding site" evidence="10">
    <location>
        <begin position="11"/>
        <end position="13"/>
    </location>
    <ligand>
        <name>UDP-N-acetyl-alpha-D-glucosamine</name>
        <dbReference type="ChEBI" id="CHEBI:57705"/>
    </ligand>
</feature>
<evidence type="ECO:0000256" key="7">
    <source>
        <dbReference type="ARBA" id="ARBA00023136"/>
    </source>
</evidence>
<feature type="binding site" evidence="10">
    <location>
        <position position="196"/>
    </location>
    <ligand>
        <name>UDP-N-acetyl-alpha-D-glucosamine</name>
        <dbReference type="ChEBI" id="CHEBI:57705"/>
    </ligand>
</feature>
<comment type="pathway">
    <text evidence="10">Cell wall biogenesis; peptidoglycan biosynthesis.</text>
</comment>
<dbReference type="STRING" id="150121.SAMN06296010_3388"/>
<accession>A0A1X7L6C1</accession>
<keyword evidence="9 10" id="KW-0961">Cell wall biogenesis/degradation</keyword>
<evidence type="ECO:0000256" key="5">
    <source>
        <dbReference type="ARBA" id="ARBA00022960"/>
    </source>
</evidence>
<dbReference type="OrthoDB" id="9808936at2"/>
<dbReference type="SUPFAM" id="SSF53756">
    <property type="entry name" value="UDP-Glycosyltransferase/glycogen phosphorylase"/>
    <property type="match status" value="1"/>
</dbReference>
<comment type="caution">
    <text evidence="10">Lacks conserved residue(s) required for the propagation of feature annotation.</text>
</comment>
<keyword evidence="14" id="KW-1185">Reference proteome</keyword>
<evidence type="ECO:0000256" key="2">
    <source>
        <dbReference type="ARBA" id="ARBA00022618"/>
    </source>
</evidence>
<reference evidence="14" key="1">
    <citation type="submission" date="2017-04" db="EMBL/GenBank/DDBJ databases">
        <authorList>
            <person name="Varghese N."/>
            <person name="Submissions S."/>
        </authorList>
    </citation>
    <scope>NUCLEOTIDE SEQUENCE [LARGE SCALE GENOMIC DNA]</scope>
    <source>
        <strain evidence="14">VKM Ac-2510</strain>
    </source>
</reference>
<dbReference type="InterPro" id="IPR007235">
    <property type="entry name" value="Glyco_trans_28_C"/>
</dbReference>
<dbReference type="GO" id="GO:0050511">
    <property type="term" value="F:undecaprenyldiphospho-muramoylpentapeptide beta-N-acetylglucosaminyltransferase activity"/>
    <property type="evidence" value="ECO:0007669"/>
    <property type="project" value="UniProtKB-UniRule"/>
</dbReference>
<evidence type="ECO:0000259" key="12">
    <source>
        <dbReference type="Pfam" id="PF04101"/>
    </source>
</evidence>
<evidence type="ECO:0000256" key="3">
    <source>
        <dbReference type="ARBA" id="ARBA00022676"/>
    </source>
</evidence>
<comment type="catalytic activity">
    <reaction evidence="10">
        <text>di-trans,octa-cis-undecaprenyl diphospho-N-acetyl-alpha-D-muramoyl-L-alanyl-D-glutamyl-meso-2,6-diaminopimeloyl-D-alanyl-D-alanine + UDP-N-acetyl-alpha-D-glucosamine = di-trans,octa-cis-undecaprenyl diphospho-[N-acetyl-alpha-D-glucosaminyl-(1-&gt;4)]-N-acetyl-alpha-D-muramoyl-L-alanyl-D-glutamyl-meso-2,6-diaminopimeloyl-D-alanyl-D-alanine + UDP + H(+)</text>
        <dbReference type="Rhea" id="RHEA:31227"/>
        <dbReference type="ChEBI" id="CHEBI:15378"/>
        <dbReference type="ChEBI" id="CHEBI:57705"/>
        <dbReference type="ChEBI" id="CHEBI:58223"/>
        <dbReference type="ChEBI" id="CHEBI:61387"/>
        <dbReference type="ChEBI" id="CHEBI:61388"/>
        <dbReference type="EC" id="2.4.1.227"/>
    </reaction>
</comment>
<evidence type="ECO:0000256" key="4">
    <source>
        <dbReference type="ARBA" id="ARBA00022679"/>
    </source>
</evidence>
<keyword evidence="1 10" id="KW-1003">Cell membrane</keyword>
<dbReference type="HAMAP" id="MF_00033">
    <property type="entry name" value="MurG"/>
    <property type="match status" value="1"/>
</dbReference>
<feature type="domain" description="Glycosyltransferase family 28 N-terminal" evidence="11">
    <location>
        <begin position="5"/>
        <end position="139"/>
    </location>
</feature>
<dbReference type="InterPro" id="IPR006009">
    <property type="entry name" value="GlcNAc_MurG"/>
</dbReference>
<evidence type="ECO:0000313" key="13">
    <source>
        <dbReference type="EMBL" id="SMG49396.1"/>
    </source>
</evidence>
<dbReference type="Pfam" id="PF04101">
    <property type="entry name" value="Glyco_tran_28_C"/>
    <property type="match status" value="1"/>
</dbReference>
<dbReference type="GO" id="GO:0005886">
    <property type="term" value="C:plasma membrane"/>
    <property type="evidence" value="ECO:0007669"/>
    <property type="project" value="UniProtKB-SubCell"/>
</dbReference>